<keyword evidence="5" id="KW-0862">Zinc</keyword>
<keyword evidence="13" id="KW-1185">Reference proteome</keyword>
<dbReference type="EMBL" id="JACEFO010002273">
    <property type="protein sequence ID" value="KAF8668759.1"/>
    <property type="molecule type" value="Genomic_DNA"/>
</dbReference>
<gene>
    <name evidence="12" type="ORF">HU200_051947</name>
</gene>
<feature type="region of interest" description="Disordered" evidence="9">
    <location>
        <begin position="1015"/>
        <end position="1039"/>
    </location>
</feature>
<keyword evidence="3" id="KW-0479">Metal-binding</keyword>
<accession>A0A835AU53</accession>
<dbReference type="GO" id="GO:0016020">
    <property type="term" value="C:membrane"/>
    <property type="evidence" value="ECO:0007669"/>
    <property type="project" value="UniProtKB-SubCell"/>
</dbReference>
<keyword evidence="4 8" id="KW-0863">Zinc-finger</keyword>
<feature type="compositionally biased region" description="Polar residues" evidence="9">
    <location>
        <begin position="1091"/>
        <end position="1104"/>
    </location>
</feature>
<dbReference type="InterPro" id="IPR013083">
    <property type="entry name" value="Znf_RING/FYVE/PHD"/>
</dbReference>
<dbReference type="Gene3D" id="3.30.40.10">
    <property type="entry name" value="Zinc/RING finger domain, C3HC4 (zinc finger)"/>
    <property type="match status" value="1"/>
</dbReference>
<dbReference type="OrthoDB" id="8062037at2759"/>
<comment type="caution">
    <text evidence="12">The sequence shown here is derived from an EMBL/GenBank/DDBJ whole genome shotgun (WGS) entry which is preliminary data.</text>
</comment>
<evidence type="ECO:0000256" key="1">
    <source>
        <dbReference type="ARBA" id="ARBA00004370"/>
    </source>
</evidence>
<feature type="region of interest" description="Disordered" evidence="9">
    <location>
        <begin position="410"/>
        <end position="440"/>
    </location>
</feature>
<evidence type="ECO:0000256" key="9">
    <source>
        <dbReference type="SAM" id="MobiDB-lite"/>
    </source>
</evidence>
<feature type="region of interest" description="Disordered" evidence="9">
    <location>
        <begin position="519"/>
        <end position="600"/>
    </location>
</feature>
<feature type="region of interest" description="Disordered" evidence="9">
    <location>
        <begin position="1061"/>
        <end position="1104"/>
    </location>
</feature>
<feature type="compositionally biased region" description="Basic residues" evidence="9">
    <location>
        <begin position="293"/>
        <end position="303"/>
    </location>
</feature>
<evidence type="ECO:0000256" key="6">
    <source>
        <dbReference type="ARBA" id="ARBA00022989"/>
    </source>
</evidence>
<feature type="region of interest" description="Disordered" evidence="9">
    <location>
        <begin position="272"/>
        <end position="398"/>
    </location>
</feature>
<proteinExistence type="predicted"/>
<comment type="subcellular location">
    <subcellularLocation>
        <location evidence="1">Membrane</location>
    </subcellularLocation>
</comment>
<dbReference type="SMART" id="SM00184">
    <property type="entry name" value="RING"/>
    <property type="match status" value="1"/>
</dbReference>
<protein>
    <recommendedName>
        <fullName evidence="11">RING-type domain-containing protein</fullName>
    </recommendedName>
</protein>
<dbReference type="Pfam" id="PF13639">
    <property type="entry name" value="zf-RING_2"/>
    <property type="match status" value="1"/>
</dbReference>
<keyword evidence="7 10" id="KW-0472">Membrane</keyword>
<evidence type="ECO:0000313" key="12">
    <source>
        <dbReference type="EMBL" id="KAF8668759.1"/>
    </source>
</evidence>
<dbReference type="GO" id="GO:0008270">
    <property type="term" value="F:zinc ion binding"/>
    <property type="evidence" value="ECO:0007669"/>
    <property type="project" value="UniProtKB-KW"/>
</dbReference>
<sequence>MLYPKLAHIVVTLEPEQVTPSHDCPQGSPFWDTQFVSWVPEKTDCKGQNRRTHSPSFESVLALAPNGAAAKNSNTTPMTAPAMSAADSSFSLPSYPSLSDPGREHTSDATFSVVFRSWIALFNLMDGKKKKKNGWLQGDRWELATWRSLVPGMSAAQALKTKSTVIAEPMLDWTGGLLLPLIGFWAGVHVARAADSWKTTTKNSFFSPFLCRGSSGRNRPTIRKRSLSICEEPETYNLDTIELETTAGSDGRCPDWLAMEVALGLKRHARHPDLHATSDPSKPNTPDPTPLYHNRRTMHHHHPTLCIVPVKKAGPARPARHRSIDRSTEQSPADPESTTAFGPMMVAARGRGPDLAPASYPPARPSHSATQRPLQTSKPPETTESWENSAAAHGLGDRFASAPVAVRARAPARRRTHAPARPVAAETPDKARVAGQGQPRRVRLGSAVCNRRVSRREDSAKAGVSGSRLVSILEMAARNWLGFISGLADREHRKDNTTTMLGCRPSSYYIQVIPRPWPAGHPAPPNSPALKPTGRPGAPPKIQSSWVGSGSCFRPNRITGRERDTMRASTNRYTEPPQPRQPARQPARRRGPPPHRAPSGSRCLCPCLMLIPSASWDQASRQTARHAHGILSTFPGERIQAVSPRILGFWHHVLLPWTIGLTWRHTTRQDGSCHLSAPASHRRSPRGRSPSQSAVAPCGCVRCNGSNRNTGGAIAGGLDGDGQRLRFRVNAFKTVPVLAFPPQLHPEAYATASTTVRSPSPSKPPWSYPPPNPPSYKRSRQAAIREARGRRVHQQQSILPARPEEAKAGQEGVWLFDRSINWSIDRSMAVTATTIAAATTMLAAVAAVFLTLVLCFYIFLCAKHYRGGGAPPPPPTGRGVGAWLRFIFSGGGGRGGGVADGGAEAWCYDGGLDEKSMAKLPRHEVGKGEVLDDCAVCLTELKAGDTARVLPRCGHGFHVDCVDMWLRSHSTCPLCRCPAVDEPPVPPVFPAVPTPEADPESPNFPTNVLFFGSQDEVSTGRSQHQSSASMAPPPPPPEEHVAVAVAVNEAARPCGLRRLIGCGGASPPSQPPHHYQHEDGDIEMGLAAGESSASRPVNPLQPGS</sequence>
<evidence type="ECO:0000256" key="3">
    <source>
        <dbReference type="ARBA" id="ARBA00022723"/>
    </source>
</evidence>
<feature type="compositionally biased region" description="Pro residues" evidence="9">
    <location>
        <begin position="761"/>
        <end position="774"/>
    </location>
</feature>
<keyword evidence="6 10" id="KW-1133">Transmembrane helix</keyword>
<feature type="region of interest" description="Disordered" evidence="9">
    <location>
        <begin position="751"/>
        <end position="778"/>
    </location>
</feature>
<keyword evidence="2 10" id="KW-0812">Transmembrane</keyword>
<dbReference type="CDD" id="cd16461">
    <property type="entry name" value="RING-H2_EL5-like"/>
    <property type="match status" value="1"/>
</dbReference>
<dbReference type="PANTHER" id="PTHR46539:SF24">
    <property type="entry name" value="(WILD MALAYSIAN BANANA) HYPOTHETICAL PROTEIN"/>
    <property type="match status" value="1"/>
</dbReference>
<dbReference type="PANTHER" id="PTHR46539">
    <property type="entry name" value="E3 UBIQUITIN-PROTEIN LIGASE ATL42"/>
    <property type="match status" value="1"/>
</dbReference>
<dbReference type="PROSITE" id="PS50089">
    <property type="entry name" value="ZF_RING_2"/>
    <property type="match status" value="1"/>
</dbReference>
<organism evidence="12 13">
    <name type="scientific">Digitaria exilis</name>
    <dbReference type="NCBI Taxonomy" id="1010633"/>
    <lineage>
        <taxon>Eukaryota</taxon>
        <taxon>Viridiplantae</taxon>
        <taxon>Streptophyta</taxon>
        <taxon>Embryophyta</taxon>
        <taxon>Tracheophyta</taxon>
        <taxon>Spermatophyta</taxon>
        <taxon>Magnoliopsida</taxon>
        <taxon>Liliopsida</taxon>
        <taxon>Poales</taxon>
        <taxon>Poaceae</taxon>
        <taxon>PACMAD clade</taxon>
        <taxon>Panicoideae</taxon>
        <taxon>Panicodae</taxon>
        <taxon>Paniceae</taxon>
        <taxon>Anthephorinae</taxon>
        <taxon>Digitaria</taxon>
    </lineage>
</organism>
<evidence type="ECO:0000313" key="13">
    <source>
        <dbReference type="Proteomes" id="UP000636709"/>
    </source>
</evidence>
<name>A0A835AU53_9POAL</name>
<dbReference type="SUPFAM" id="SSF57850">
    <property type="entry name" value="RING/U-box"/>
    <property type="match status" value="1"/>
</dbReference>
<dbReference type="AlphaFoldDB" id="A0A835AU53"/>
<feature type="region of interest" description="Disordered" evidence="9">
    <location>
        <begin position="670"/>
        <end position="694"/>
    </location>
</feature>
<evidence type="ECO:0000256" key="10">
    <source>
        <dbReference type="SAM" id="Phobius"/>
    </source>
</evidence>
<feature type="domain" description="RING-type" evidence="11">
    <location>
        <begin position="934"/>
        <end position="976"/>
    </location>
</feature>
<reference evidence="12" key="1">
    <citation type="submission" date="2020-07" db="EMBL/GenBank/DDBJ databases">
        <title>Genome sequence and genetic diversity analysis of an under-domesticated orphan crop, white fonio (Digitaria exilis).</title>
        <authorList>
            <person name="Bennetzen J.L."/>
            <person name="Chen S."/>
            <person name="Ma X."/>
            <person name="Wang X."/>
            <person name="Yssel A.E.J."/>
            <person name="Chaluvadi S.R."/>
            <person name="Johnson M."/>
            <person name="Gangashetty P."/>
            <person name="Hamidou F."/>
            <person name="Sanogo M.D."/>
            <person name="Zwaenepoel A."/>
            <person name="Wallace J."/>
            <person name="Van De Peer Y."/>
            <person name="Van Deynze A."/>
        </authorList>
    </citation>
    <scope>NUCLEOTIDE SEQUENCE</scope>
    <source>
        <tissue evidence="12">Leaves</tissue>
    </source>
</reference>
<dbReference type="InterPro" id="IPR001841">
    <property type="entry name" value="Znf_RING"/>
</dbReference>
<evidence type="ECO:0000259" key="11">
    <source>
        <dbReference type="PROSITE" id="PS50089"/>
    </source>
</evidence>
<feature type="transmembrane region" description="Helical" evidence="10">
    <location>
        <begin position="835"/>
        <end position="860"/>
    </location>
</feature>
<feature type="compositionally biased region" description="Polar residues" evidence="9">
    <location>
        <begin position="1015"/>
        <end position="1029"/>
    </location>
</feature>
<evidence type="ECO:0000256" key="4">
    <source>
        <dbReference type="ARBA" id="ARBA00022771"/>
    </source>
</evidence>
<evidence type="ECO:0000256" key="8">
    <source>
        <dbReference type="PROSITE-ProRule" id="PRU00175"/>
    </source>
</evidence>
<feature type="compositionally biased region" description="Polar residues" evidence="9">
    <location>
        <begin position="367"/>
        <end position="388"/>
    </location>
</feature>
<evidence type="ECO:0000256" key="7">
    <source>
        <dbReference type="ARBA" id="ARBA00023136"/>
    </source>
</evidence>
<evidence type="ECO:0000256" key="5">
    <source>
        <dbReference type="ARBA" id="ARBA00022833"/>
    </source>
</evidence>
<evidence type="ECO:0000256" key="2">
    <source>
        <dbReference type="ARBA" id="ARBA00022692"/>
    </source>
</evidence>
<dbReference type="FunFam" id="3.30.40.10:FF:000457">
    <property type="entry name" value="RING-H2 finger protein ATL3"/>
    <property type="match status" value="1"/>
</dbReference>
<dbReference type="Proteomes" id="UP000636709">
    <property type="component" value="Unassembled WGS sequence"/>
</dbReference>